<organism evidence="1 2">
    <name type="scientific">Pseudomonas cedrina subsp. cedrina</name>
    <dbReference type="NCBI Taxonomy" id="76762"/>
    <lineage>
        <taxon>Bacteria</taxon>
        <taxon>Pseudomonadati</taxon>
        <taxon>Pseudomonadota</taxon>
        <taxon>Gammaproteobacteria</taxon>
        <taxon>Pseudomonadales</taxon>
        <taxon>Pseudomonadaceae</taxon>
        <taxon>Pseudomonas</taxon>
    </lineage>
</organism>
<evidence type="ECO:0008006" key="3">
    <source>
        <dbReference type="Google" id="ProtNLM"/>
    </source>
</evidence>
<dbReference type="PANTHER" id="PTHR37950:SF1">
    <property type="entry name" value="4-HYDROXYPHENYLACETATE CATABOLISM PROTEIN"/>
    <property type="match status" value="1"/>
</dbReference>
<dbReference type="PANTHER" id="PTHR37950">
    <property type="entry name" value="4-HYDROXYPHENYLACETATE CATABOLISM PROTEIN"/>
    <property type="match status" value="1"/>
</dbReference>
<sequence length="130" mass="14909">MPHFIVDYTANLENELELDVLFGKVHRQLIEMQLFPTGGIRSRARRIEHYCFADGLGDYAGIHVVLKLNAARPKAVREEIGKHIFATLQAHFADLQARRYLALSMEVGLFHPESFFNSNNLHALFDHPPR</sequence>
<dbReference type="GO" id="GO:0008704">
    <property type="term" value="F:5-carboxymethyl-2-hydroxymuconate delta-isomerase activity"/>
    <property type="evidence" value="ECO:0007669"/>
    <property type="project" value="InterPro"/>
</dbReference>
<accession>A0A1V2JWF8</accession>
<evidence type="ECO:0000313" key="2">
    <source>
        <dbReference type="Proteomes" id="UP000189295"/>
    </source>
</evidence>
<name>A0A1V2JWF8_PSECE</name>
<proteinExistence type="predicted"/>
<dbReference type="OrthoDB" id="9814215at2"/>
<dbReference type="Pfam" id="PF02962">
    <property type="entry name" value="CHMI"/>
    <property type="match status" value="1"/>
</dbReference>
<dbReference type="RefSeq" id="WP_076954962.1">
    <property type="nucleotide sequence ID" value="NZ_MNPW01000021.1"/>
</dbReference>
<dbReference type="CDD" id="cd00580">
    <property type="entry name" value="CHMI"/>
    <property type="match status" value="1"/>
</dbReference>
<reference evidence="1 2" key="1">
    <citation type="submission" date="2016-10" db="EMBL/GenBank/DDBJ databases">
        <title>Pseudomonas lactis sp. nov. and Pseudomonas paralactis sp. nov., isolated from bovine raw milk.</title>
        <authorList>
            <person name="Von Neubeck M."/>
            <person name="Huptas C."/>
            <person name="Glueck C."/>
            <person name="Krewinkel M."/>
            <person name="Stoeckel M."/>
            <person name="Stressler T."/>
            <person name="Fischer L."/>
            <person name="Hinrichs J."/>
            <person name="Scherer S."/>
            <person name="Wenning M."/>
        </authorList>
    </citation>
    <scope>NUCLEOTIDE SEQUENCE [LARGE SCALE GENOMIC DNA]</scope>
    <source>
        <strain evidence="1 2">DSM 17516</strain>
    </source>
</reference>
<dbReference type="Gene3D" id="3.30.429.10">
    <property type="entry name" value="Macrophage Migration Inhibitory Factor"/>
    <property type="match status" value="1"/>
</dbReference>
<dbReference type="AlphaFoldDB" id="A0A1V2JWF8"/>
<dbReference type="InterPro" id="IPR014347">
    <property type="entry name" value="Tautomerase/MIF_sf"/>
</dbReference>
<evidence type="ECO:0000313" key="1">
    <source>
        <dbReference type="EMBL" id="ONH49847.1"/>
    </source>
</evidence>
<comment type="caution">
    <text evidence="1">The sequence shown here is derived from an EMBL/GenBank/DDBJ whole genome shotgun (WGS) entry which is preliminary data.</text>
</comment>
<protein>
    <recommendedName>
        <fullName evidence="3">5-carboxymethyl-2-hydroxymuconate isomerase</fullName>
    </recommendedName>
</protein>
<dbReference type="Proteomes" id="UP000189295">
    <property type="component" value="Unassembled WGS sequence"/>
</dbReference>
<dbReference type="EMBL" id="MNPW01000021">
    <property type="protein sequence ID" value="ONH49847.1"/>
    <property type="molecule type" value="Genomic_DNA"/>
</dbReference>
<gene>
    <name evidence="1" type="ORF">BLL36_28035</name>
</gene>
<dbReference type="InterPro" id="IPR004220">
    <property type="entry name" value="5-COMe_2-OHmuconate_Isoase"/>
</dbReference>
<dbReference type="SUPFAM" id="SSF55331">
    <property type="entry name" value="Tautomerase/MIF"/>
    <property type="match status" value="1"/>
</dbReference>